<dbReference type="PANTHER" id="PTHR10876">
    <property type="entry name" value="ZINC FINGER PROTEIN ZPR1"/>
    <property type="match status" value="1"/>
</dbReference>
<dbReference type="Pfam" id="PF03367">
    <property type="entry name" value="Zn_ribbon_ZPR1"/>
    <property type="match status" value="2"/>
</dbReference>
<evidence type="ECO:0000256" key="6">
    <source>
        <dbReference type="ARBA" id="ARBA00022833"/>
    </source>
</evidence>
<dbReference type="Proteomes" id="UP000262825">
    <property type="component" value="Unassembled WGS sequence"/>
</dbReference>
<dbReference type="InterPro" id="IPR042451">
    <property type="entry name" value="ZPR1_A/B_dom"/>
</dbReference>
<comment type="function">
    <text evidence="8">Acts as a protein folding chaperone for elongation factor 1-alpha.</text>
</comment>
<comment type="subcellular location">
    <subcellularLocation>
        <location evidence="1">Nucleus</location>
    </subcellularLocation>
</comment>
<keyword evidence="7" id="KW-0539">Nucleus</keyword>
<protein>
    <submittedName>
        <fullName evidence="11">Probable Zinc finger protein ZPR1</fullName>
    </submittedName>
</protein>
<evidence type="ECO:0000313" key="11">
    <source>
        <dbReference type="EMBL" id="SSD58327.1"/>
    </source>
</evidence>
<proteinExistence type="inferred from homology"/>
<dbReference type="InterPro" id="IPR042452">
    <property type="entry name" value="ZPR1_Znf1/2"/>
</dbReference>
<dbReference type="FunFam" id="2.60.120.1040:FF:000003">
    <property type="entry name" value="Zinc finger protein zpr1"/>
    <property type="match status" value="1"/>
</dbReference>
<gene>
    <name evidence="11" type="ORF">SCODWIG_00088</name>
</gene>
<dbReference type="EMBL" id="UFAJ01000006">
    <property type="protein sequence ID" value="SSD58327.1"/>
    <property type="molecule type" value="Genomic_DNA"/>
</dbReference>
<evidence type="ECO:0000256" key="8">
    <source>
        <dbReference type="ARBA" id="ARBA00054139"/>
    </source>
</evidence>
<dbReference type="AlphaFoldDB" id="A0A376B0Y0"/>
<evidence type="ECO:0000256" key="4">
    <source>
        <dbReference type="ARBA" id="ARBA00022737"/>
    </source>
</evidence>
<evidence type="ECO:0000256" key="9">
    <source>
        <dbReference type="SAM" id="MobiDB-lite"/>
    </source>
</evidence>
<dbReference type="GO" id="GO:0005634">
    <property type="term" value="C:nucleus"/>
    <property type="evidence" value="ECO:0007669"/>
    <property type="project" value="UniProtKB-SubCell"/>
</dbReference>
<evidence type="ECO:0000313" key="12">
    <source>
        <dbReference type="Proteomes" id="UP000262825"/>
    </source>
</evidence>
<keyword evidence="5" id="KW-0863">Zinc-finger</keyword>
<dbReference type="Gene3D" id="2.20.25.420">
    <property type="entry name" value="ZPR1, zinc finger domain"/>
    <property type="match status" value="2"/>
</dbReference>
<dbReference type="InterPro" id="IPR004457">
    <property type="entry name" value="Znf_ZPR1"/>
</dbReference>
<dbReference type="InterPro" id="IPR056180">
    <property type="entry name" value="ZPR1_jr_dom"/>
</dbReference>
<evidence type="ECO:0000256" key="2">
    <source>
        <dbReference type="ARBA" id="ARBA00008354"/>
    </source>
</evidence>
<sequence length="487" mass="55257">MPSQEPNKKMENFFKPVGEAVEEIEHENSTNEGLTKTGVEDAEGHPVQEIESLCMNCGKNGVTRMLLTSIPYFREVVLISFECPHCGFKNNEIQPASTIQEKGSKYMLKVEAKEDFNRQVVKSETATCKFVELDIEIPPQRGQLTTVEGLLQEMLEDLSNDQPKRKIIDRETFQKIDDFISKVKSYINCDRGRLPFTFILDDPAGNSWIEYKPGEPTHKWSHTEYLRSDEQNVAIGLMTQDQLEQKKVLEEASAPYLKASGFLSDSTDIENFNNEVQTFVASCPSCGQEGCETHMKPVNIPHFKEVIIMSTNCDKCGYKSNEVRTGGAIPDKGRKITLFCDEPQEDLSRDILKSETCKMEIPELHLDVQEGTLGGRFTTLEGILKQVYDELHSRVFTATSDSMDEATKNNWIQFFNNLKQALEGKTKFTVIMTDPMAGSYIQNIYAPDADPNMTIEDYERTEAQNEELGLNDIKVDTEPEEKDQDKK</sequence>
<dbReference type="SMART" id="SM00709">
    <property type="entry name" value="Zpr1"/>
    <property type="match status" value="2"/>
</dbReference>
<evidence type="ECO:0000259" key="10">
    <source>
        <dbReference type="SMART" id="SM00709"/>
    </source>
</evidence>
<dbReference type="PANTHER" id="PTHR10876:SF0">
    <property type="entry name" value="ZINC FINGER PROTEIN ZPR1"/>
    <property type="match status" value="1"/>
</dbReference>
<keyword evidence="12" id="KW-1185">Reference proteome</keyword>
<feature type="domain" description="Zinc finger ZPR1-type" evidence="10">
    <location>
        <begin position="52"/>
        <end position="211"/>
    </location>
</feature>
<accession>A0A376B0Y0</accession>
<dbReference type="Pfam" id="PF22794">
    <property type="entry name" value="jr-ZPR1"/>
    <property type="match status" value="2"/>
</dbReference>
<dbReference type="GO" id="GO:0008270">
    <property type="term" value="F:zinc ion binding"/>
    <property type="evidence" value="ECO:0007669"/>
    <property type="project" value="UniProtKB-KW"/>
</dbReference>
<feature type="domain" description="Zinc finger ZPR1-type" evidence="10">
    <location>
        <begin position="281"/>
        <end position="443"/>
    </location>
</feature>
<keyword evidence="4" id="KW-0677">Repeat</keyword>
<reference evidence="12" key="1">
    <citation type="submission" date="2018-06" db="EMBL/GenBank/DDBJ databases">
        <authorList>
            <person name="Guldener U."/>
        </authorList>
    </citation>
    <scope>NUCLEOTIDE SEQUENCE [LARGE SCALE GENOMIC DNA]</scope>
    <source>
        <strain evidence="12">UTAD17</strain>
    </source>
</reference>
<feature type="region of interest" description="Disordered" evidence="9">
    <location>
        <begin position="460"/>
        <end position="487"/>
    </location>
</feature>
<evidence type="ECO:0000256" key="7">
    <source>
        <dbReference type="ARBA" id="ARBA00023242"/>
    </source>
</evidence>
<evidence type="ECO:0000256" key="3">
    <source>
        <dbReference type="ARBA" id="ARBA00022723"/>
    </source>
</evidence>
<comment type="similarity">
    <text evidence="2">Belongs to the ZPR1 family.</text>
</comment>
<keyword evidence="6" id="KW-0862">Zinc</keyword>
<feature type="compositionally biased region" description="Basic and acidic residues" evidence="9">
    <location>
        <begin position="473"/>
        <end position="487"/>
    </location>
</feature>
<evidence type="ECO:0000256" key="1">
    <source>
        <dbReference type="ARBA" id="ARBA00004123"/>
    </source>
</evidence>
<evidence type="ECO:0000256" key="5">
    <source>
        <dbReference type="ARBA" id="ARBA00022771"/>
    </source>
</evidence>
<dbReference type="FunFam" id="2.60.120.1040:FF:000001">
    <property type="entry name" value="Zinc finger protein ZPR1"/>
    <property type="match status" value="1"/>
</dbReference>
<dbReference type="Gene3D" id="2.60.120.1040">
    <property type="entry name" value="ZPR1, A/B domain"/>
    <property type="match status" value="2"/>
</dbReference>
<organism evidence="11 12">
    <name type="scientific">Saccharomycodes ludwigii</name>
    <dbReference type="NCBI Taxonomy" id="36035"/>
    <lineage>
        <taxon>Eukaryota</taxon>
        <taxon>Fungi</taxon>
        <taxon>Dikarya</taxon>
        <taxon>Ascomycota</taxon>
        <taxon>Saccharomycotina</taxon>
        <taxon>Saccharomycetes</taxon>
        <taxon>Saccharomycodales</taxon>
        <taxon>Saccharomycodaceae</taxon>
        <taxon>Saccharomycodes</taxon>
    </lineage>
</organism>
<dbReference type="OrthoDB" id="308464at2759"/>
<dbReference type="InterPro" id="IPR040141">
    <property type="entry name" value="ZPR1"/>
</dbReference>
<keyword evidence="3" id="KW-0479">Metal-binding</keyword>
<dbReference type="FunFam" id="2.20.25.420:FF:000001">
    <property type="entry name" value="Zinc finger protein ZPR1"/>
    <property type="match status" value="1"/>
</dbReference>
<dbReference type="NCBIfam" id="TIGR00310">
    <property type="entry name" value="ZPR1_znf"/>
    <property type="match status" value="2"/>
</dbReference>
<name>A0A376B0Y0_9ASCO</name>
<dbReference type="VEuPathDB" id="FungiDB:SCODWIG_00088"/>
<dbReference type="FunFam" id="2.20.25.420:FF:000002">
    <property type="entry name" value="Zinc finger protein ZPR1"/>
    <property type="match status" value="1"/>
</dbReference>